<reference evidence="2 3" key="1">
    <citation type="submission" date="2024-02" db="EMBL/GenBank/DDBJ databases">
        <authorList>
            <person name="Chen Y."/>
            <person name="Shah S."/>
            <person name="Dougan E. K."/>
            <person name="Thang M."/>
            <person name="Chan C."/>
        </authorList>
    </citation>
    <scope>NUCLEOTIDE SEQUENCE [LARGE SCALE GENOMIC DNA]</scope>
</reference>
<protein>
    <submittedName>
        <fullName evidence="2">Uncharacterized protein</fullName>
    </submittedName>
</protein>
<dbReference type="EMBL" id="CAXAMN010027694">
    <property type="protein sequence ID" value="CAK9112224.1"/>
    <property type="molecule type" value="Genomic_DNA"/>
</dbReference>
<sequence>MRHKLQAAPNKKECNRLGQLYGLQFSPFCPLWHPVLGPQLCPIQQTSFDWMHVLVASGGVAQYELNEFLKSLQSTGISLQVLNDFASLMVVPKSRQALPRNFFLDRLNMEDNSPMKTFSSEVLTAVPIVVLFCDTVLQPCSVLPDHCQSMRHLGDILDIVTQQGKALLMLNFLEESIDKHGVLFKKLYAGCCKLKFHWLYHIPENFRQFQANMSCFAPERKHRATKTVAAHVLNDHLCEHTADRMGQEILADFQDTDTILCPIHLLGVKREIPEGPQLLAFWSSDIMVVHTSKKMMSETGVISLGDMLLDLEQGELVAPIFFLEVTLTTGAKKFLAQVSIYQWKKECLFDRTDAEYLLEWHSGLKPVIYTKRSCGSIQVCLGSAIERLKKNNGNLVKDWSKVEGDRLTAFYQENAHLRGEDLRKKVEEVVQDWKVSVTRFEFSADGEFLDEHDLQEKYKNKPDVLENILKNARQYYCPIKRVQLYADPKYTSKVSDSMELGHSEKRKGQAVLDDNTDMGPTKRKKGEKDKNTSLPAGEEPKLKAGAKKKLTKKMDATNAKCLQLSSLLTKCGSLGDMIPKYVATAAESVTAAAQSAISKAQACIDAGKGDANPLIEELDGHISSINEAYSRLRSQVELAENFTRPSCEMLRGSPAHPCLQTFRCGNGCVKF</sequence>
<evidence type="ECO:0000313" key="2">
    <source>
        <dbReference type="EMBL" id="CAK9112224.1"/>
    </source>
</evidence>
<keyword evidence="3" id="KW-1185">Reference proteome</keyword>
<organism evidence="2 3">
    <name type="scientific">Durusdinium trenchii</name>
    <dbReference type="NCBI Taxonomy" id="1381693"/>
    <lineage>
        <taxon>Eukaryota</taxon>
        <taxon>Sar</taxon>
        <taxon>Alveolata</taxon>
        <taxon>Dinophyceae</taxon>
        <taxon>Suessiales</taxon>
        <taxon>Symbiodiniaceae</taxon>
        <taxon>Durusdinium</taxon>
    </lineage>
</organism>
<evidence type="ECO:0000256" key="1">
    <source>
        <dbReference type="SAM" id="MobiDB-lite"/>
    </source>
</evidence>
<comment type="caution">
    <text evidence="2">The sequence shown here is derived from an EMBL/GenBank/DDBJ whole genome shotgun (WGS) entry which is preliminary data.</text>
</comment>
<name>A0ABP0SIK7_9DINO</name>
<evidence type="ECO:0000313" key="3">
    <source>
        <dbReference type="Proteomes" id="UP001642484"/>
    </source>
</evidence>
<proteinExistence type="predicted"/>
<dbReference type="Proteomes" id="UP001642484">
    <property type="component" value="Unassembled WGS sequence"/>
</dbReference>
<accession>A0ABP0SIK7</accession>
<feature type="region of interest" description="Disordered" evidence="1">
    <location>
        <begin position="496"/>
        <end position="548"/>
    </location>
</feature>
<gene>
    <name evidence="2" type="ORF">CCMP2556_LOCUS52044</name>
</gene>